<evidence type="ECO:0000256" key="2">
    <source>
        <dbReference type="SAM" id="SignalP"/>
    </source>
</evidence>
<keyword evidence="2" id="KW-0732">Signal</keyword>
<dbReference type="AlphaFoldDB" id="A0A4S4LQ69"/>
<dbReference type="PANTHER" id="PTHR37487">
    <property type="entry name" value="CHROMOSOME 1, WHOLE GENOME SHOTGUN SEQUENCE"/>
    <property type="match status" value="1"/>
</dbReference>
<dbReference type="OrthoDB" id="3362246at2759"/>
<evidence type="ECO:0000313" key="4">
    <source>
        <dbReference type="Proteomes" id="UP000310158"/>
    </source>
</evidence>
<name>A0A4S4LQ69_9AGAM</name>
<evidence type="ECO:0000313" key="3">
    <source>
        <dbReference type="EMBL" id="THH14215.1"/>
    </source>
</evidence>
<proteinExistence type="predicted"/>
<accession>A0A4S4LQ69</accession>
<reference evidence="3 4" key="1">
    <citation type="submission" date="2019-02" db="EMBL/GenBank/DDBJ databases">
        <title>Genome sequencing of the rare red list fungi Bondarzewia mesenterica.</title>
        <authorList>
            <person name="Buettner E."/>
            <person name="Kellner H."/>
        </authorList>
    </citation>
    <scope>NUCLEOTIDE SEQUENCE [LARGE SCALE GENOMIC DNA]</scope>
    <source>
        <strain evidence="3 4">DSM 108281</strain>
    </source>
</reference>
<evidence type="ECO:0008006" key="5">
    <source>
        <dbReference type="Google" id="ProtNLM"/>
    </source>
</evidence>
<comment type="caution">
    <text evidence="3">The sequence shown here is derived from an EMBL/GenBank/DDBJ whole genome shotgun (WGS) entry which is preliminary data.</text>
</comment>
<organism evidence="3 4">
    <name type="scientific">Bondarzewia mesenterica</name>
    <dbReference type="NCBI Taxonomy" id="1095465"/>
    <lineage>
        <taxon>Eukaryota</taxon>
        <taxon>Fungi</taxon>
        <taxon>Dikarya</taxon>
        <taxon>Basidiomycota</taxon>
        <taxon>Agaricomycotina</taxon>
        <taxon>Agaricomycetes</taxon>
        <taxon>Russulales</taxon>
        <taxon>Bondarzewiaceae</taxon>
        <taxon>Bondarzewia</taxon>
    </lineage>
</organism>
<feature type="chain" id="PRO_5020747745" description="Fibronectin type-III domain-containing protein" evidence="2">
    <location>
        <begin position="20"/>
        <end position="189"/>
    </location>
</feature>
<dbReference type="Proteomes" id="UP000310158">
    <property type="component" value="Unassembled WGS sequence"/>
</dbReference>
<dbReference type="EMBL" id="SGPL01000293">
    <property type="protein sequence ID" value="THH14215.1"/>
    <property type="molecule type" value="Genomic_DNA"/>
</dbReference>
<protein>
    <recommendedName>
        <fullName evidence="5">Fibronectin type-III domain-containing protein</fullName>
    </recommendedName>
</protein>
<dbReference type="PANTHER" id="PTHR37487:SF2">
    <property type="entry name" value="EXPRESSED PROTEIN"/>
    <property type="match status" value="1"/>
</dbReference>
<gene>
    <name evidence="3" type="ORF">EW146_g6097</name>
</gene>
<keyword evidence="4" id="KW-1185">Reference proteome</keyword>
<feature type="signal peptide" evidence="2">
    <location>
        <begin position="1"/>
        <end position="19"/>
    </location>
</feature>
<evidence type="ECO:0000256" key="1">
    <source>
        <dbReference type="SAM" id="MobiDB-lite"/>
    </source>
</evidence>
<sequence length="189" mass="18773">MKSFAIVASLVSLLPAVLGLTVDTPASVVQCEPVLLTWHDGTPPYFLSFVPANQPSAPAIKSFPQQSGTSLTWLVDLQANTNFNIGLKDSTGNQVYSALVTVQSSSNSSCLNTSVNEGSSTTASGASGNSSSAAPSASGSASVTGSRTSSVSASATATRASTSSNGGSRSTVATFGIAGLMGLVGAALF</sequence>
<feature type="region of interest" description="Disordered" evidence="1">
    <location>
        <begin position="108"/>
        <end position="169"/>
    </location>
</feature>